<dbReference type="RefSeq" id="WP_252663169.1">
    <property type="nucleotide sequence ID" value="NZ_CP098611.1"/>
</dbReference>
<dbReference type="EMBL" id="CP098611">
    <property type="protein sequence ID" value="USR91138.1"/>
    <property type="molecule type" value="Genomic_DNA"/>
</dbReference>
<sequence>MSVLLNTLLSSLLLLNLWWGFPSTVNETCRSYHHREICIISIKRSAKYHWEYRAEVRVDGQRRPREKYDCRRRERIKPDGRHLPFERFGAGDYICQTLS</sequence>
<keyword evidence="2" id="KW-1185">Reference proteome</keyword>
<name>A0ABY5APK9_9CYAN</name>
<dbReference type="Proteomes" id="UP001056708">
    <property type="component" value="Chromosome"/>
</dbReference>
<gene>
    <name evidence="1" type="ORF">NEA10_20325</name>
</gene>
<evidence type="ECO:0000313" key="1">
    <source>
        <dbReference type="EMBL" id="USR91138.1"/>
    </source>
</evidence>
<proteinExistence type="predicted"/>
<protein>
    <recommendedName>
        <fullName evidence="3">Secreted protein</fullName>
    </recommendedName>
</protein>
<accession>A0ABY5APK9</accession>
<evidence type="ECO:0008006" key="3">
    <source>
        <dbReference type="Google" id="ProtNLM"/>
    </source>
</evidence>
<reference evidence="1" key="1">
    <citation type="submission" date="2022-06" db="EMBL/GenBank/DDBJ databases">
        <title>Genome sequence of Phormidium yuhuli AB48 isolated from an industrial photobioreactor environment.</title>
        <authorList>
            <person name="Qiu Y."/>
            <person name="Noonan A.J.C."/>
            <person name="Dofher K."/>
            <person name="Koch M."/>
            <person name="Kieft B."/>
            <person name="Lin X."/>
            <person name="Ziels R.M."/>
            <person name="Hallam S.J."/>
        </authorList>
    </citation>
    <scope>NUCLEOTIDE SEQUENCE</scope>
    <source>
        <strain evidence="1">AB48</strain>
    </source>
</reference>
<evidence type="ECO:0000313" key="2">
    <source>
        <dbReference type="Proteomes" id="UP001056708"/>
    </source>
</evidence>
<organism evidence="1 2">
    <name type="scientific">Phormidium yuhuli AB48</name>
    <dbReference type="NCBI Taxonomy" id="2940671"/>
    <lineage>
        <taxon>Bacteria</taxon>
        <taxon>Bacillati</taxon>
        <taxon>Cyanobacteriota</taxon>
        <taxon>Cyanophyceae</taxon>
        <taxon>Oscillatoriophycideae</taxon>
        <taxon>Oscillatoriales</taxon>
        <taxon>Oscillatoriaceae</taxon>
        <taxon>Phormidium</taxon>
        <taxon>Phormidium yuhuli</taxon>
    </lineage>
</organism>